<dbReference type="RefSeq" id="WP_343129519.1">
    <property type="nucleotide sequence ID" value="NZ_JBCITK010000001.1"/>
</dbReference>
<dbReference type="InterPro" id="IPR007210">
    <property type="entry name" value="ABC_Gly_betaine_transp_sub-bd"/>
</dbReference>
<keyword evidence="2" id="KW-0813">Transport</keyword>
<sequence length="290" mass="32434">MIGKKKLLSGVLITAAVTLAACGGDETGEGGTITLGHTTYSDGTAFAYVWKQLLEEEGYDVNITTFEKAFLFEGTVNGDLDVAFPAWLPFTDEAYVALDSDEMELTQDHLLYEGAHNGLVVPAYMEDINSIEDLPDAIDQFDGEIAGIDPGSSLMQIMNSDIIPHYQLDAYELTNSSEQAMMQQLDTAYQNQEPVVVTLWSPHYAFQDYDLKYLDDPDNVFGEPDSIYYMGRNGFAEDFPKADSWLKNSFFEEDQLAELLSLRQELGDEEEAAAKWIEDNRELTDSWLDS</sequence>
<dbReference type="Gene3D" id="3.40.190.100">
    <property type="entry name" value="Glycine betaine-binding periplasmic protein, domain 2"/>
    <property type="match status" value="1"/>
</dbReference>
<evidence type="ECO:0000256" key="1">
    <source>
        <dbReference type="ARBA" id="ARBA00004236"/>
    </source>
</evidence>
<evidence type="ECO:0000256" key="2">
    <source>
        <dbReference type="ARBA" id="ARBA00022448"/>
    </source>
</evidence>
<dbReference type="EMBL" id="JBCITK010000001">
    <property type="protein sequence ID" value="MEN0642392.1"/>
    <property type="molecule type" value="Genomic_DNA"/>
</dbReference>
<gene>
    <name evidence="7" type="ORF">MKY91_04345</name>
</gene>
<feature type="chain" id="PRO_5046160089" evidence="5">
    <location>
        <begin position="21"/>
        <end position="290"/>
    </location>
</feature>
<comment type="caution">
    <text evidence="7">The sequence shown here is derived from an EMBL/GenBank/DDBJ whole genome shotgun (WGS) entry which is preliminary data.</text>
</comment>
<keyword evidence="5" id="KW-0732">Signal</keyword>
<dbReference type="Gene3D" id="3.40.190.10">
    <property type="entry name" value="Periplasmic binding protein-like II"/>
    <property type="match status" value="1"/>
</dbReference>
<evidence type="ECO:0000313" key="8">
    <source>
        <dbReference type="Proteomes" id="UP001418796"/>
    </source>
</evidence>
<keyword evidence="4" id="KW-0472">Membrane</keyword>
<dbReference type="Pfam" id="PF04069">
    <property type="entry name" value="OpuAC"/>
    <property type="match status" value="1"/>
</dbReference>
<dbReference type="PANTHER" id="PTHR47737:SF1">
    <property type="entry name" value="GLYCINE BETAINE_PROLINE BETAINE TRANSPORT SYSTEM PERMEASE PROTEIN PROW"/>
    <property type="match status" value="1"/>
</dbReference>
<feature type="signal peptide" evidence="5">
    <location>
        <begin position="1"/>
        <end position="20"/>
    </location>
</feature>
<dbReference type="CDD" id="cd13639">
    <property type="entry name" value="PBP2_OpuAC_like"/>
    <property type="match status" value="1"/>
</dbReference>
<organism evidence="7 8">
    <name type="scientific">Alkalicoccobacillus gibsonii</name>
    <dbReference type="NCBI Taxonomy" id="79881"/>
    <lineage>
        <taxon>Bacteria</taxon>
        <taxon>Bacillati</taxon>
        <taxon>Bacillota</taxon>
        <taxon>Bacilli</taxon>
        <taxon>Bacillales</taxon>
        <taxon>Bacillaceae</taxon>
        <taxon>Alkalicoccobacillus</taxon>
    </lineage>
</organism>
<keyword evidence="8" id="KW-1185">Reference proteome</keyword>
<dbReference type="SUPFAM" id="SSF53850">
    <property type="entry name" value="Periplasmic binding protein-like II"/>
    <property type="match status" value="1"/>
</dbReference>
<evidence type="ECO:0000256" key="5">
    <source>
        <dbReference type="SAM" id="SignalP"/>
    </source>
</evidence>
<evidence type="ECO:0000313" key="7">
    <source>
        <dbReference type="EMBL" id="MEN0642392.1"/>
    </source>
</evidence>
<evidence type="ECO:0000259" key="6">
    <source>
        <dbReference type="Pfam" id="PF04069"/>
    </source>
</evidence>
<proteinExistence type="predicted"/>
<name>A0ABU9VFK2_9BACI</name>
<dbReference type="PANTHER" id="PTHR47737">
    <property type="entry name" value="GLYCINE BETAINE/PROLINE BETAINE TRANSPORT SYSTEM PERMEASE PROTEIN PROW"/>
    <property type="match status" value="1"/>
</dbReference>
<dbReference type="PROSITE" id="PS51257">
    <property type="entry name" value="PROKAR_LIPOPROTEIN"/>
    <property type="match status" value="1"/>
</dbReference>
<evidence type="ECO:0000256" key="3">
    <source>
        <dbReference type="ARBA" id="ARBA00022475"/>
    </source>
</evidence>
<reference evidence="7 8" key="1">
    <citation type="submission" date="2024-03" db="EMBL/GenBank/DDBJ databases">
        <title>Bacilli Hybrid Assemblies.</title>
        <authorList>
            <person name="Kovac J."/>
        </authorList>
    </citation>
    <scope>NUCLEOTIDE SEQUENCE [LARGE SCALE GENOMIC DNA]</scope>
    <source>
        <strain evidence="7 8">FSL R7-0666</strain>
    </source>
</reference>
<protein>
    <submittedName>
        <fullName evidence="7">Glycine betaine ABC transporter substrate-binding protein</fullName>
    </submittedName>
</protein>
<accession>A0ABU9VFK2</accession>
<feature type="domain" description="ABC-type glycine betaine transport system substrate-binding" evidence="6">
    <location>
        <begin position="32"/>
        <end position="278"/>
    </location>
</feature>
<comment type="subcellular location">
    <subcellularLocation>
        <location evidence="1">Cell membrane</location>
    </subcellularLocation>
</comment>
<dbReference type="Proteomes" id="UP001418796">
    <property type="component" value="Unassembled WGS sequence"/>
</dbReference>
<keyword evidence="3" id="KW-1003">Cell membrane</keyword>
<evidence type="ECO:0000256" key="4">
    <source>
        <dbReference type="ARBA" id="ARBA00023136"/>
    </source>
</evidence>